<reference evidence="2" key="1">
    <citation type="journal article" date="2020" name="Stud. Mycol.">
        <title>101 Dothideomycetes genomes: a test case for predicting lifestyles and emergence of pathogens.</title>
        <authorList>
            <person name="Haridas S."/>
            <person name="Albert R."/>
            <person name="Binder M."/>
            <person name="Bloem J."/>
            <person name="Labutti K."/>
            <person name="Salamov A."/>
            <person name="Andreopoulos B."/>
            <person name="Baker S."/>
            <person name="Barry K."/>
            <person name="Bills G."/>
            <person name="Bluhm B."/>
            <person name="Cannon C."/>
            <person name="Castanera R."/>
            <person name="Culley D."/>
            <person name="Daum C."/>
            <person name="Ezra D."/>
            <person name="Gonzalez J."/>
            <person name="Henrissat B."/>
            <person name="Kuo A."/>
            <person name="Liang C."/>
            <person name="Lipzen A."/>
            <person name="Lutzoni F."/>
            <person name="Magnuson J."/>
            <person name="Mondo S."/>
            <person name="Nolan M."/>
            <person name="Ohm R."/>
            <person name="Pangilinan J."/>
            <person name="Park H.-J."/>
            <person name="Ramirez L."/>
            <person name="Alfaro M."/>
            <person name="Sun H."/>
            <person name="Tritt A."/>
            <person name="Yoshinaga Y."/>
            <person name="Zwiers L.-H."/>
            <person name="Turgeon B."/>
            <person name="Goodwin S."/>
            <person name="Spatafora J."/>
            <person name="Crous P."/>
            <person name="Grigoriev I."/>
        </authorList>
    </citation>
    <scope>NUCLEOTIDE SEQUENCE</scope>
    <source>
        <strain evidence="2">CBS 122368</strain>
    </source>
</reference>
<proteinExistence type="predicted"/>
<keyword evidence="3" id="KW-1185">Reference proteome</keyword>
<feature type="transmembrane region" description="Helical" evidence="1">
    <location>
        <begin position="59"/>
        <end position="77"/>
    </location>
</feature>
<dbReference type="EMBL" id="ML987199">
    <property type="protein sequence ID" value="KAF2246042.1"/>
    <property type="molecule type" value="Genomic_DNA"/>
</dbReference>
<dbReference type="Proteomes" id="UP000800094">
    <property type="component" value="Unassembled WGS sequence"/>
</dbReference>
<organism evidence="2 3">
    <name type="scientific">Trematosphaeria pertusa</name>
    <dbReference type="NCBI Taxonomy" id="390896"/>
    <lineage>
        <taxon>Eukaryota</taxon>
        <taxon>Fungi</taxon>
        <taxon>Dikarya</taxon>
        <taxon>Ascomycota</taxon>
        <taxon>Pezizomycotina</taxon>
        <taxon>Dothideomycetes</taxon>
        <taxon>Pleosporomycetidae</taxon>
        <taxon>Pleosporales</taxon>
        <taxon>Massarineae</taxon>
        <taxon>Trematosphaeriaceae</taxon>
        <taxon>Trematosphaeria</taxon>
    </lineage>
</organism>
<keyword evidence="1" id="KW-0812">Transmembrane</keyword>
<dbReference type="RefSeq" id="XP_033681046.1">
    <property type="nucleotide sequence ID" value="XM_033835690.1"/>
</dbReference>
<sequence length="123" mass="14004">MWRARFCVLFAHHIHSFLRTHYSHLLNSLSWRPRAEYGIGLGVFLAFSGAFKSGALTSLFIYPVGWSAVFRCVVAFHRRHRKGRGSLSIDTFGFVFASASCLPVGFFSLSPMQCNHPITLRYF</sequence>
<accession>A0A6A6I7V3</accession>
<keyword evidence="1" id="KW-1133">Transmembrane helix</keyword>
<protein>
    <submittedName>
        <fullName evidence="2">Uncharacterized protein</fullName>
    </submittedName>
</protein>
<feature type="transmembrane region" description="Helical" evidence="1">
    <location>
        <begin position="89"/>
        <end position="109"/>
    </location>
</feature>
<gene>
    <name evidence="2" type="ORF">BU26DRAFT_60678</name>
</gene>
<name>A0A6A6I7V3_9PLEO</name>
<evidence type="ECO:0000313" key="2">
    <source>
        <dbReference type="EMBL" id="KAF2246042.1"/>
    </source>
</evidence>
<dbReference type="GeneID" id="54589020"/>
<evidence type="ECO:0000256" key="1">
    <source>
        <dbReference type="SAM" id="Phobius"/>
    </source>
</evidence>
<dbReference type="AlphaFoldDB" id="A0A6A6I7V3"/>
<keyword evidence="1" id="KW-0472">Membrane</keyword>
<evidence type="ECO:0000313" key="3">
    <source>
        <dbReference type="Proteomes" id="UP000800094"/>
    </source>
</evidence>